<dbReference type="InterPro" id="IPR013035">
    <property type="entry name" value="PEP_carboxykinase_C"/>
</dbReference>
<name>D0N417_PHYIT</name>
<dbReference type="GO" id="GO:0006094">
    <property type="term" value="P:gluconeogenesis"/>
    <property type="evidence" value="ECO:0007669"/>
    <property type="project" value="InterPro"/>
</dbReference>
<protein>
    <submittedName>
        <fullName evidence="2">Phosphoenolpyruvate carboxykinase, putative</fullName>
    </submittedName>
</protein>
<evidence type="ECO:0000313" key="2">
    <source>
        <dbReference type="EMBL" id="EEY69121.1"/>
    </source>
</evidence>
<dbReference type="GeneID" id="9462931"/>
<dbReference type="EMBL" id="DS028124">
    <property type="protein sequence ID" value="EEY69121.1"/>
    <property type="molecule type" value="Genomic_DNA"/>
</dbReference>
<dbReference type="SUPFAM" id="SSF53795">
    <property type="entry name" value="PEP carboxykinase-like"/>
    <property type="match status" value="1"/>
</dbReference>
<keyword evidence="3" id="KW-1185">Reference proteome</keyword>
<dbReference type="GO" id="GO:0004612">
    <property type="term" value="F:phosphoenolpyruvate carboxykinase (ATP) activity"/>
    <property type="evidence" value="ECO:0007669"/>
    <property type="project" value="InterPro"/>
</dbReference>
<dbReference type="STRING" id="403677.D0N417"/>
<dbReference type="GO" id="GO:0005829">
    <property type="term" value="C:cytosol"/>
    <property type="evidence" value="ECO:0007669"/>
    <property type="project" value="TreeGrafter"/>
</dbReference>
<dbReference type="PANTHER" id="PTHR30031:SF0">
    <property type="entry name" value="PHOSPHOENOLPYRUVATE CARBOXYKINASE (ATP)"/>
    <property type="match status" value="1"/>
</dbReference>
<dbReference type="HOGENOM" id="CLU_999144_0_0_1"/>
<dbReference type="Proteomes" id="UP000006643">
    <property type="component" value="Unassembled WGS sequence"/>
</dbReference>
<reference evidence="3" key="1">
    <citation type="journal article" date="2009" name="Nature">
        <title>Genome sequence and analysis of the Irish potato famine pathogen Phytophthora infestans.</title>
        <authorList>
            <consortium name="The Broad Institute Genome Sequencing Platform"/>
            <person name="Haas B.J."/>
            <person name="Kamoun S."/>
            <person name="Zody M.C."/>
            <person name="Jiang R.H."/>
            <person name="Handsaker R.E."/>
            <person name="Cano L.M."/>
            <person name="Grabherr M."/>
            <person name="Kodira C.D."/>
            <person name="Raffaele S."/>
            <person name="Torto-Alalibo T."/>
            <person name="Bozkurt T.O."/>
            <person name="Ah-Fong A.M."/>
            <person name="Alvarado L."/>
            <person name="Anderson V.L."/>
            <person name="Armstrong M.R."/>
            <person name="Avrova A."/>
            <person name="Baxter L."/>
            <person name="Beynon J."/>
            <person name="Boevink P.C."/>
            <person name="Bollmann S.R."/>
            <person name="Bos J.I."/>
            <person name="Bulone V."/>
            <person name="Cai G."/>
            <person name="Cakir C."/>
            <person name="Carrington J.C."/>
            <person name="Chawner M."/>
            <person name="Conti L."/>
            <person name="Costanzo S."/>
            <person name="Ewan R."/>
            <person name="Fahlgren N."/>
            <person name="Fischbach M.A."/>
            <person name="Fugelstad J."/>
            <person name="Gilroy E.M."/>
            <person name="Gnerre S."/>
            <person name="Green P.J."/>
            <person name="Grenville-Briggs L.J."/>
            <person name="Griffith J."/>
            <person name="Grunwald N.J."/>
            <person name="Horn K."/>
            <person name="Horner N.R."/>
            <person name="Hu C.H."/>
            <person name="Huitema E."/>
            <person name="Jeong D.H."/>
            <person name="Jones A.M."/>
            <person name="Jones J.D."/>
            <person name="Jones R.W."/>
            <person name="Karlsson E.K."/>
            <person name="Kunjeti S.G."/>
            <person name="Lamour K."/>
            <person name="Liu Z."/>
            <person name="Ma L."/>
            <person name="Maclean D."/>
            <person name="Chibucos M.C."/>
            <person name="McDonald H."/>
            <person name="McWalters J."/>
            <person name="Meijer H.J."/>
            <person name="Morgan W."/>
            <person name="Morris P.F."/>
            <person name="Munro C.A."/>
            <person name="O'Neill K."/>
            <person name="Ospina-Giraldo M."/>
            <person name="Pinzon A."/>
            <person name="Pritchard L."/>
            <person name="Ramsahoye B."/>
            <person name="Ren Q."/>
            <person name="Restrepo S."/>
            <person name="Roy S."/>
            <person name="Sadanandom A."/>
            <person name="Savidor A."/>
            <person name="Schornack S."/>
            <person name="Schwartz D.C."/>
            <person name="Schumann U.D."/>
            <person name="Schwessinger B."/>
            <person name="Seyer L."/>
            <person name="Sharpe T."/>
            <person name="Silvar C."/>
            <person name="Song J."/>
            <person name="Studholme D.J."/>
            <person name="Sykes S."/>
            <person name="Thines M."/>
            <person name="van de Vondervoort P.J."/>
            <person name="Phuntumart V."/>
            <person name="Wawra S."/>
            <person name="Weide R."/>
            <person name="Win J."/>
            <person name="Young C."/>
            <person name="Zhou S."/>
            <person name="Fry W."/>
            <person name="Meyers B.C."/>
            <person name="van West P."/>
            <person name="Ristaino J."/>
            <person name="Govers F."/>
            <person name="Birch P.R."/>
            <person name="Whisson S.C."/>
            <person name="Judelson H.S."/>
            <person name="Nusbaum C."/>
        </authorList>
    </citation>
    <scope>NUCLEOTIDE SEQUENCE [LARGE SCALE GENOMIC DNA]</scope>
    <source>
        <strain evidence="3">T30-4</strain>
    </source>
</reference>
<dbReference type="eggNOG" id="ENOG502QQI5">
    <property type="taxonomic scope" value="Eukaryota"/>
</dbReference>
<dbReference type="Gene3D" id="3.90.228.20">
    <property type="match status" value="1"/>
</dbReference>
<dbReference type="AlphaFoldDB" id="D0N417"/>
<accession>D0N417</accession>
<dbReference type="OrthoDB" id="184182at2759"/>
<feature type="compositionally biased region" description="Basic residues" evidence="1">
    <location>
        <begin position="51"/>
        <end position="60"/>
    </location>
</feature>
<dbReference type="KEGG" id="pif:PITG_05307"/>
<feature type="region of interest" description="Disordered" evidence="1">
    <location>
        <begin position="51"/>
        <end position="73"/>
    </location>
</feature>
<evidence type="ECO:0000313" key="3">
    <source>
        <dbReference type="Proteomes" id="UP000006643"/>
    </source>
</evidence>
<evidence type="ECO:0000256" key="1">
    <source>
        <dbReference type="SAM" id="MobiDB-lite"/>
    </source>
</evidence>
<gene>
    <name evidence="2" type="ORF">PITG_05307</name>
</gene>
<dbReference type="InterPro" id="IPR001272">
    <property type="entry name" value="PEP_carboxykinase_ATP"/>
</dbReference>
<dbReference type="Pfam" id="PF01293">
    <property type="entry name" value="PEPCK_ATP"/>
    <property type="match status" value="1"/>
</dbReference>
<dbReference type="PANTHER" id="PTHR30031">
    <property type="entry name" value="PHOSPHOENOLPYRUVATE CARBOXYKINASE ATP"/>
    <property type="match status" value="1"/>
</dbReference>
<proteinExistence type="predicted"/>
<dbReference type="RefSeq" id="XP_002998975.1">
    <property type="nucleotide sequence ID" value="XM_002998929.1"/>
</dbReference>
<dbReference type="VEuPathDB" id="FungiDB:PITG_05307"/>
<sequence length="279" mass="31613">MQKWYTVYKIRCSFVWLRSPLVLPRTVHLRTVYYLSQRAQPMRRAMRVLVRSHRSRTPTRRAREATAQNKRRRSNPSNIVFLTCDAYGVLPPVSKLSDDHDIYSFLSGYTAKVTGTERGVTEPTATFGAAFLPLHPTKYADLLQKKLQKHNTSVYLVNTDWNSGGYGVGKRMSIKDTRACIDAILDGSIKNSKFSEDPNFGFSVPKKLGEISENVLNTSEAWSEKEAYDVTAKKLAGMFQENFKRYVSTGVTDYSKFGPKLDKESRSMLTTTSTPSPIL</sequence>
<dbReference type="InParanoid" id="D0N417"/>
<organism evidence="2 3">
    <name type="scientific">Phytophthora infestans (strain T30-4)</name>
    <name type="common">Potato late blight agent</name>
    <dbReference type="NCBI Taxonomy" id="403677"/>
    <lineage>
        <taxon>Eukaryota</taxon>
        <taxon>Sar</taxon>
        <taxon>Stramenopiles</taxon>
        <taxon>Oomycota</taxon>
        <taxon>Peronosporomycetes</taxon>
        <taxon>Peronosporales</taxon>
        <taxon>Peronosporaceae</taxon>
        <taxon>Phytophthora</taxon>
    </lineage>
</organism>
<dbReference type="GO" id="GO:0005524">
    <property type="term" value="F:ATP binding"/>
    <property type="evidence" value="ECO:0007669"/>
    <property type="project" value="InterPro"/>
</dbReference>